<feature type="domain" description="FAD-binding" evidence="9">
    <location>
        <begin position="4"/>
        <end position="328"/>
    </location>
</feature>
<evidence type="ECO:0000256" key="5">
    <source>
        <dbReference type="ARBA" id="ARBA00022827"/>
    </source>
</evidence>
<keyword evidence="8" id="KW-1133">Transmembrane helix</keyword>
<reference evidence="10 11" key="1">
    <citation type="submission" date="2023-04" db="EMBL/GenBank/DDBJ databases">
        <title>A long-awaited taxogenomic arrangement of the family Halomonadaceae.</title>
        <authorList>
            <person name="De La Haba R."/>
            <person name="Chuvochina M."/>
            <person name="Wittouck S."/>
            <person name="Arahal D.R."/>
            <person name="Sanchez-Porro C."/>
            <person name="Hugenholtz P."/>
            <person name="Ventosa A."/>
        </authorList>
    </citation>
    <scope>NUCLEOTIDE SEQUENCE [LARGE SCALE GENOMIC DNA]</scope>
    <source>
        <strain evidence="10 11">DSM 22428</strain>
    </source>
</reference>
<keyword evidence="6 10" id="KW-0560">Oxidoreductase</keyword>
<dbReference type="PRINTS" id="PR00420">
    <property type="entry name" value="RNGMNOXGNASE"/>
</dbReference>
<sequence length="396" mass="42719">MSHTDIAIIGGGLVGASLACALAPLIERHGLTVTIIEPAGLSAPTIPQPSFDDRSSAIAYGSARYFGALGLWPAMSERASPIRTIHISQRGYLGATRLSHRDVGTTALGYVLRNRWMGHVLQSRLAELPVQWLSPDSVETITAQSTGYRLTLASGKTLDTHLAVMADGGRSGLKQQLGIEDDVTPYHQHALISNVRLSRPHQGTAFERFTPEGPVALLPLNGREMALVWTHEAEALTRAMSLSDTDFLSALQARFGDRAGRFEQVGKRISYPLSLKQAREQVRGHLAILGNAAHSLHPVAGQGFNLALRGVADLCAEIEATLNASEALGSHAMMTRFEARRARDRDQIVGFSDGLVRLFGVTNPLVSHARGLGLIGLNVMTPARRALTRRAMGLER</sequence>
<dbReference type="InterPro" id="IPR002938">
    <property type="entry name" value="FAD-bd"/>
</dbReference>
<dbReference type="EMBL" id="JARWAO010000001">
    <property type="protein sequence ID" value="MDR5894544.1"/>
    <property type="molecule type" value="Genomic_DNA"/>
</dbReference>
<dbReference type="NCBIfam" id="TIGR01984">
    <property type="entry name" value="UbiH"/>
    <property type="match status" value="1"/>
</dbReference>
<evidence type="ECO:0000256" key="8">
    <source>
        <dbReference type="SAM" id="Phobius"/>
    </source>
</evidence>
<keyword evidence="4" id="KW-0285">Flavoprotein</keyword>
<evidence type="ECO:0000256" key="7">
    <source>
        <dbReference type="ARBA" id="ARBA00023033"/>
    </source>
</evidence>
<evidence type="ECO:0000256" key="4">
    <source>
        <dbReference type="ARBA" id="ARBA00022630"/>
    </source>
</evidence>
<gene>
    <name evidence="10" type="primary">ubiH</name>
    <name evidence="10" type="synonym">visB</name>
    <name evidence="10" type="ORF">QC825_00490</name>
</gene>
<organism evidence="10 11">
    <name type="scientific">Larsenimonas suaedae</name>
    <dbReference type="NCBI Taxonomy" id="1851019"/>
    <lineage>
        <taxon>Bacteria</taxon>
        <taxon>Pseudomonadati</taxon>
        <taxon>Pseudomonadota</taxon>
        <taxon>Gammaproteobacteria</taxon>
        <taxon>Oceanospirillales</taxon>
        <taxon>Halomonadaceae</taxon>
        <taxon>Larsenimonas</taxon>
    </lineage>
</organism>
<name>A0ABU1GR94_9GAMM</name>
<dbReference type="InterPro" id="IPR036188">
    <property type="entry name" value="FAD/NAD-bd_sf"/>
</dbReference>
<dbReference type="EC" id="1.14.13.-" evidence="10"/>
<dbReference type="InterPro" id="IPR010971">
    <property type="entry name" value="UbiH/COQ6"/>
</dbReference>
<dbReference type="InterPro" id="IPR051205">
    <property type="entry name" value="UbiH/COQ6_monooxygenase"/>
</dbReference>
<protein>
    <submittedName>
        <fullName evidence="10">2-octaprenyl-6-methoxyphenyl hydroxylase</fullName>
        <ecNumber evidence="10">1.14.13.-</ecNumber>
    </submittedName>
</protein>
<evidence type="ECO:0000256" key="1">
    <source>
        <dbReference type="ARBA" id="ARBA00001974"/>
    </source>
</evidence>
<dbReference type="Proteomes" id="UP001269375">
    <property type="component" value="Unassembled WGS sequence"/>
</dbReference>
<keyword evidence="5" id="KW-0274">FAD</keyword>
<accession>A0ABU1GR94</accession>
<evidence type="ECO:0000313" key="10">
    <source>
        <dbReference type="EMBL" id="MDR5894544.1"/>
    </source>
</evidence>
<feature type="transmembrane region" description="Helical" evidence="8">
    <location>
        <begin position="6"/>
        <end position="26"/>
    </location>
</feature>
<evidence type="ECO:0000259" key="9">
    <source>
        <dbReference type="Pfam" id="PF01494"/>
    </source>
</evidence>
<keyword evidence="7" id="KW-0503">Monooxygenase</keyword>
<dbReference type="NCBIfam" id="TIGR01988">
    <property type="entry name" value="Ubi-OHases"/>
    <property type="match status" value="1"/>
</dbReference>
<comment type="caution">
    <text evidence="10">The sequence shown here is derived from an EMBL/GenBank/DDBJ whole genome shotgun (WGS) entry which is preliminary data.</text>
</comment>
<dbReference type="NCBIfam" id="NF004356">
    <property type="entry name" value="PRK05732.1"/>
    <property type="match status" value="1"/>
</dbReference>
<dbReference type="GO" id="GO:0016491">
    <property type="term" value="F:oxidoreductase activity"/>
    <property type="evidence" value="ECO:0007669"/>
    <property type="project" value="UniProtKB-KW"/>
</dbReference>
<keyword evidence="8" id="KW-0472">Membrane</keyword>
<dbReference type="SUPFAM" id="SSF51905">
    <property type="entry name" value="FAD/NAD(P)-binding domain"/>
    <property type="match status" value="1"/>
</dbReference>
<dbReference type="RefSeq" id="WP_251593383.1">
    <property type="nucleotide sequence ID" value="NZ_JAMLJI010000002.1"/>
</dbReference>
<evidence type="ECO:0000256" key="3">
    <source>
        <dbReference type="ARBA" id="ARBA00005349"/>
    </source>
</evidence>
<dbReference type="PANTHER" id="PTHR43876">
    <property type="entry name" value="UBIQUINONE BIOSYNTHESIS MONOOXYGENASE COQ6, MITOCHONDRIAL"/>
    <property type="match status" value="1"/>
</dbReference>
<dbReference type="PANTHER" id="PTHR43876:SF8">
    <property type="entry name" value="2-OCTAPRENYL-6-METHOXYPHENOL HYDROXYLASE"/>
    <property type="match status" value="1"/>
</dbReference>
<proteinExistence type="inferred from homology"/>
<keyword evidence="8" id="KW-0812">Transmembrane</keyword>
<dbReference type="Pfam" id="PF01494">
    <property type="entry name" value="FAD_binding_3"/>
    <property type="match status" value="1"/>
</dbReference>
<dbReference type="Gene3D" id="3.50.50.60">
    <property type="entry name" value="FAD/NAD(P)-binding domain"/>
    <property type="match status" value="2"/>
</dbReference>
<keyword evidence="11" id="KW-1185">Reference proteome</keyword>
<evidence type="ECO:0000256" key="6">
    <source>
        <dbReference type="ARBA" id="ARBA00023002"/>
    </source>
</evidence>
<comment type="similarity">
    <text evidence="3">Belongs to the UbiH/COQ6 family.</text>
</comment>
<comment type="pathway">
    <text evidence="2">Cofactor biosynthesis; ubiquinone biosynthesis.</text>
</comment>
<evidence type="ECO:0000313" key="11">
    <source>
        <dbReference type="Proteomes" id="UP001269375"/>
    </source>
</evidence>
<comment type="cofactor">
    <cofactor evidence="1">
        <name>FAD</name>
        <dbReference type="ChEBI" id="CHEBI:57692"/>
    </cofactor>
</comment>
<evidence type="ECO:0000256" key="2">
    <source>
        <dbReference type="ARBA" id="ARBA00004749"/>
    </source>
</evidence>
<dbReference type="InterPro" id="IPR011295">
    <property type="entry name" value="UbiH"/>
</dbReference>